<sequence>MTDAVERAGGVVVVGAGPVGLLTAILLAQRGVTVDVYDSRDAPVDWSRAIGIHPPGLTALARAGLAERVRDEGVLLDAGVVSSAGVDLARVEFGGATPVVTLPQARTEAMLTERLAAVAPGALHRGVTVEAVHDRGDYVEVALGAAGSRTAALVIAADGVRSGIRSGLDIGWTARPGRARYLMADVPGGDLDPATALLHLEPGGVVESFPLPGGLRRWVAFTPPPYPEATAGALARIVEERLGATLDPATASETRAFEARQHLAERMAVGRVLLVGDAAHEVSPIGGQGMNLGWIDAVAAVRVVEAARVGAFDAEAGHYDRTRRRAAAAATRRALFNMTMGSPLGPARAFARDSAVRLLSYPPFRGAITGAVTMRGL</sequence>
<dbReference type="SUPFAM" id="SSF51905">
    <property type="entry name" value="FAD/NAD(P)-binding domain"/>
    <property type="match status" value="1"/>
</dbReference>
<dbReference type="GO" id="GO:0071949">
    <property type="term" value="F:FAD binding"/>
    <property type="evidence" value="ECO:0007669"/>
    <property type="project" value="InterPro"/>
</dbReference>
<reference evidence="4 5" key="1">
    <citation type="submission" date="2019-01" db="EMBL/GenBank/DDBJ databases">
        <title>Agromyces.</title>
        <authorList>
            <person name="Li J."/>
        </authorList>
    </citation>
    <scope>NUCLEOTIDE SEQUENCE [LARGE SCALE GENOMIC DNA]</scope>
    <source>
        <strain evidence="4 5">DSM 23870</strain>
    </source>
</reference>
<dbReference type="GO" id="GO:0008688">
    <property type="term" value="F:3-(3-hydroxyphenyl)propionate hydroxylase activity"/>
    <property type="evidence" value="ECO:0007669"/>
    <property type="project" value="TreeGrafter"/>
</dbReference>
<evidence type="ECO:0000313" key="5">
    <source>
        <dbReference type="Proteomes" id="UP000292686"/>
    </source>
</evidence>
<evidence type="ECO:0000313" key="3">
    <source>
        <dbReference type="EMBL" id="NYD67915.1"/>
    </source>
</evidence>
<dbReference type="RefSeq" id="WP_129172182.1">
    <property type="nucleotide sequence ID" value="NZ_JACCBI010000001.1"/>
</dbReference>
<protein>
    <submittedName>
        <fullName evidence="3">2-polyprenyl-6-methoxyphenol hydroxylase-like FAD-dependent oxidoreductase</fullName>
    </submittedName>
    <submittedName>
        <fullName evidence="4">FAD-dependent monooxygenase</fullName>
    </submittedName>
</protein>
<feature type="domain" description="FAD-binding" evidence="2">
    <location>
        <begin position="11"/>
        <end position="334"/>
    </location>
</feature>
<evidence type="ECO:0000313" key="6">
    <source>
        <dbReference type="Proteomes" id="UP000581087"/>
    </source>
</evidence>
<organism evidence="4 5">
    <name type="scientific">Agromyces atrinae</name>
    <dbReference type="NCBI Taxonomy" id="592376"/>
    <lineage>
        <taxon>Bacteria</taxon>
        <taxon>Bacillati</taxon>
        <taxon>Actinomycetota</taxon>
        <taxon>Actinomycetes</taxon>
        <taxon>Micrococcales</taxon>
        <taxon>Microbacteriaceae</taxon>
        <taxon>Agromyces</taxon>
    </lineage>
</organism>
<name>A0A4Q2M938_9MICO</name>
<proteinExistence type="predicted"/>
<dbReference type="OrthoDB" id="4246007at2"/>
<keyword evidence="1" id="KW-0560">Oxidoreductase</keyword>
<dbReference type="InterPro" id="IPR050631">
    <property type="entry name" value="PheA/TfdB_FAD_monoxygenase"/>
</dbReference>
<dbReference type="Proteomes" id="UP000581087">
    <property type="component" value="Unassembled WGS sequence"/>
</dbReference>
<dbReference type="InterPro" id="IPR002938">
    <property type="entry name" value="FAD-bd"/>
</dbReference>
<keyword evidence="5" id="KW-1185">Reference proteome</keyword>
<reference evidence="3 6" key="2">
    <citation type="submission" date="2020-07" db="EMBL/GenBank/DDBJ databases">
        <title>Sequencing the genomes of 1000 actinobacteria strains.</title>
        <authorList>
            <person name="Klenk H.-P."/>
        </authorList>
    </citation>
    <scope>NUCLEOTIDE SEQUENCE [LARGE SCALE GENOMIC DNA]</scope>
    <source>
        <strain evidence="3 6">DSM 23870</strain>
    </source>
</reference>
<evidence type="ECO:0000259" key="2">
    <source>
        <dbReference type="Pfam" id="PF01494"/>
    </source>
</evidence>
<dbReference type="EMBL" id="JACCBI010000001">
    <property type="protein sequence ID" value="NYD67915.1"/>
    <property type="molecule type" value="Genomic_DNA"/>
</dbReference>
<dbReference type="EMBL" id="SDPM01000001">
    <property type="protein sequence ID" value="RXZ87917.1"/>
    <property type="molecule type" value="Genomic_DNA"/>
</dbReference>
<dbReference type="PANTHER" id="PTHR43476">
    <property type="entry name" value="3-(3-HYDROXY-PHENYL)PROPIONATE/3-HYDROXYCINNAMIC ACID HYDROXYLASE"/>
    <property type="match status" value="1"/>
</dbReference>
<dbReference type="Gene3D" id="3.30.70.2450">
    <property type="match status" value="1"/>
</dbReference>
<comment type="caution">
    <text evidence="4">The sequence shown here is derived from an EMBL/GenBank/DDBJ whole genome shotgun (WGS) entry which is preliminary data.</text>
</comment>
<accession>A0A4Q2M938</accession>
<evidence type="ECO:0000313" key="4">
    <source>
        <dbReference type="EMBL" id="RXZ87917.1"/>
    </source>
</evidence>
<dbReference type="AlphaFoldDB" id="A0A4Q2M938"/>
<dbReference type="Gene3D" id="3.50.50.60">
    <property type="entry name" value="FAD/NAD(P)-binding domain"/>
    <property type="match status" value="1"/>
</dbReference>
<dbReference type="PRINTS" id="PR00420">
    <property type="entry name" value="RNGMNOXGNASE"/>
</dbReference>
<keyword evidence="4" id="KW-0503">Monooxygenase</keyword>
<evidence type="ECO:0000256" key="1">
    <source>
        <dbReference type="ARBA" id="ARBA00023002"/>
    </source>
</evidence>
<gene>
    <name evidence="3" type="ORF">BJ972_002434</name>
    <name evidence="4" type="ORF">ESP50_01595</name>
</gene>
<dbReference type="GO" id="GO:0019622">
    <property type="term" value="P:3-(3-hydroxy)phenylpropionate catabolic process"/>
    <property type="evidence" value="ECO:0007669"/>
    <property type="project" value="TreeGrafter"/>
</dbReference>
<dbReference type="InterPro" id="IPR036188">
    <property type="entry name" value="FAD/NAD-bd_sf"/>
</dbReference>
<dbReference type="Pfam" id="PF01494">
    <property type="entry name" value="FAD_binding_3"/>
    <property type="match status" value="1"/>
</dbReference>
<dbReference type="PANTHER" id="PTHR43476:SF3">
    <property type="entry name" value="FAD-BINDING MONOOXYGENASE"/>
    <property type="match status" value="1"/>
</dbReference>
<dbReference type="Proteomes" id="UP000292686">
    <property type="component" value="Unassembled WGS sequence"/>
</dbReference>